<evidence type="ECO:0008006" key="3">
    <source>
        <dbReference type="Google" id="ProtNLM"/>
    </source>
</evidence>
<reference evidence="1 2" key="1">
    <citation type="journal article" name="Sci. Rep.">
        <title>Telomere-to-telomere assembled and centromere annotated genomes of the two main subspecies of the button mushroom Agaricus bisporus reveal especially polymorphic chromosome ends.</title>
        <authorList>
            <person name="Sonnenberg A.S.M."/>
            <person name="Sedaghat-Telgerd N."/>
            <person name="Lavrijssen B."/>
            <person name="Ohm R.A."/>
            <person name="Hendrickx P.M."/>
            <person name="Scholtmeijer K."/>
            <person name="Baars J.J.P."/>
            <person name="van Peer A."/>
        </authorList>
    </citation>
    <scope>NUCLEOTIDE SEQUENCE [LARGE SCALE GENOMIC DNA]</scope>
    <source>
        <strain evidence="1 2">H119_p4</strain>
    </source>
</reference>
<accession>A0A8H7EWM8</accession>
<gene>
    <name evidence="1" type="ORF">Agabi119p4_10114</name>
</gene>
<dbReference type="EMBL" id="JABXXO010000014">
    <property type="protein sequence ID" value="KAF7760705.1"/>
    <property type="molecule type" value="Genomic_DNA"/>
</dbReference>
<dbReference type="AlphaFoldDB" id="A0A8H7EWM8"/>
<dbReference type="Proteomes" id="UP000629468">
    <property type="component" value="Unassembled WGS sequence"/>
</dbReference>
<proteinExistence type="predicted"/>
<organism evidence="1 2">
    <name type="scientific">Agaricus bisporus var. burnettii</name>
    <dbReference type="NCBI Taxonomy" id="192524"/>
    <lineage>
        <taxon>Eukaryota</taxon>
        <taxon>Fungi</taxon>
        <taxon>Dikarya</taxon>
        <taxon>Basidiomycota</taxon>
        <taxon>Agaricomycotina</taxon>
        <taxon>Agaricomycetes</taxon>
        <taxon>Agaricomycetidae</taxon>
        <taxon>Agaricales</taxon>
        <taxon>Agaricineae</taxon>
        <taxon>Agaricaceae</taxon>
        <taxon>Agaricus</taxon>
    </lineage>
</organism>
<evidence type="ECO:0000313" key="1">
    <source>
        <dbReference type="EMBL" id="KAF7760705.1"/>
    </source>
</evidence>
<comment type="caution">
    <text evidence="1">The sequence shown here is derived from an EMBL/GenBank/DDBJ whole genome shotgun (WGS) entry which is preliminary data.</text>
</comment>
<sequence length="192" mass="20890">MSNNKRQRLATTPQKTLTSCEFRSLNIPNATCTSCRRSLAQAYFILCSRCSATTCVVCSRTCDASGSSDYPPSNLSTSTPVPRRVALTVTSSNTNPPNSANNYSKCAVPGKRRKFTDDSANIADTGIGNFQENNANSPVTNVNVFRHIGYKTERQLHDNELSSGCGRVICRNCCFENSQNNAIACHDCRNGS</sequence>
<protein>
    <recommendedName>
        <fullName evidence="3">B box-type domain-containing protein</fullName>
    </recommendedName>
</protein>
<evidence type="ECO:0000313" key="2">
    <source>
        <dbReference type="Proteomes" id="UP000629468"/>
    </source>
</evidence>
<name>A0A8H7EWM8_AGABI</name>